<keyword evidence="2 5" id="KW-0326">Glycosidase</keyword>
<evidence type="ECO:0000256" key="2">
    <source>
        <dbReference type="RuleBase" id="RU361185"/>
    </source>
</evidence>
<evidence type="ECO:0000256" key="1">
    <source>
        <dbReference type="ARBA" id="ARBA00007806"/>
    </source>
</evidence>
<evidence type="ECO:0000259" key="3">
    <source>
        <dbReference type="Pfam" id="PF01055"/>
    </source>
</evidence>
<name>A0A0M9FGW2_STRSU</name>
<dbReference type="Proteomes" id="UP000075041">
    <property type="component" value="Unassembled WGS sequence"/>
</dbReference>
<dbReference type="Gene3D" id="3.20.20.80">
    <property type="entry name" value="Glycosidases"/>
    <property type="match status" value="1"/>
</dbReference>
<gene>
    <name evidence="5" type="primary">yicI_1</name>
    <name evidence="5" type="ORF">ERS132356_00798</name>
    <name evidence="6" type="ORF">ERS132426_02020</name>
</gene>
<dbReference type="PANTHER" id="PTHR43863">
    <property type="entry name" value="HYDROLASE, PUTATIVE (AFU_ORTHOLOGUE AFUA_1G03140)-RELATED"/>
    <property type="match status" value="1"/>
</dbReference>
<dbReference type="PATRIC" id="fig|1307.472.peg.2085"/>
<dbReference type="CDD" id="cd06591">
    <property type="entry name" value="GH31_xylosidase_XylS"/>
    <property type="match status" value="1"/>
</dbReference>
<dbReference type="GO" id="GO:0061634">
    <property type="term" value="F:alpha-D-xyloside xylohydrolase"/>
    <property type="evidence" value="ECO:0007669"/>
    <property type="project" value="UniProtKB-EC"/>
</dbReference>
<dbReference type="InterPro" id="IPR000322">
    <property type="entry name" value="Glyco_hydro_31_TIM"/>
</dbReference>
<evidence type="ECO:0000313" key="7">
    <source>
        <dbReference type="Proteomes" id="UP000074850"/>
    </source>
</evidence>
<keyword evidence="2 5" id="KW-0378">Hydrolase</keyword>
<dbReference type="InterPro" id="IPR013780">
    <property type="entry name" value="Glyco_hydro_b"/>
</dbReference>
<dbReference type="CDD" id="cd14752">
    <property type="entry name" value="GH31_N"/>
    <property type="match status" value="1"/>
</dbReference>
<dbReference type="Gene3D" id="2.60.40.1180">
    <property type="entry name" value="Golgi alpha-mannosidase II"/>
    <property type="match status" value="1"/>
</dbReference>
<dbReference type="Proteomes" id="UP000074850">
    <property type="component" value="Unassembled WGS sequence"/>
</dbReference>
<proteinExistence type="inferred from homology"/>
<dbReference type="InterPro" id="IPR051816">
    <property type="entry name" value="Glycosyl_Hydrolase_31"/>
</dbReference>
<accession>A0A0M9FGW2</accession>
<dbReference type="Gene3D" id="2.60.40.1760">
    <property type="entry name" value="glycosyl hydrolase (family 31)"/>
    <property type="match status" value="1"/>
</dbReference>
<dbReference type="InterPro" id="IPR011013">
    <property type="entry name" value="Gal_mutarotase_sf_dom"/>
</dbReference>
<dbReference type="AlphaFoldDB" id="A0A0M9FGW2"/>
<evidence type="ECO:0000313" key="6">
    <source>
        <dbReference type="EMBL" id="CYV61533.1"/>
    </source>
</evidence>
<evidence type="ECO:0000259" key="4">
    <source>
        <dbReference type="Pfam" id="PF21365"/>
    </source>
</evidence>
<dbReference type="SUPFAM" id="SSF51011">
    <property type="entry name" value="Glycosyl hydrolase domain"/>
    <property type="match status" value="1"/>
</dbReference>
<dbReference type="InterPro" id="IPR017853">
    <property type="entry name" value="GH"/>
</dbReference>
<dbReference type="EMBL" id="FIFJ01000007">
    <property type="protein sequence ID" value="CYT90999.1"/>
    <property type="molecule type" value="Genomic_DNA"/>
</dbReference>
<dbReference type="RefSeq" id="WP_014636436.1">
    <property type="nucleotide sequence ID" value="NZ_CECR01000034.1"/>
</dbReference>
<comment type="similarity">
    <text evidence="1 2">Belongs to the glycosyl hydrolase 31 family.</text>
</comment>
<dbReference type="SUPFAM" id="SSF74650">
    <property type="entry name" value="Galactose mutarotase-like"/>
    <property type="match status" value="1"/>
</dbReference>
<dbReference type="InterPro" id="IPR048395">
    <property type="entry name" value="Glyco_hydro_31_C"/>
</dbReference>
<dbReference type="Pfam" id="PF21365">
    <property type="entry name" value="Glyco_hydro_31_3rd"/>
    <property type="match status" value="1"/>
</dbReference>
<dbReference type="EC" id="3.2.1.177" evidence="5"/>
<protein>
    <submittedName>
        <fullName evidence="5">Glycosyl hydrolase</fullName>
        <ecNumber evidence="5">3.2.1.177</ecNumber>
    </submittedName>
</protein>
<dbReference type="GO" id="GO:0005975">
    <property type="term" value="P:carbohydrate metabolic process"/>
    <property type="evidence" value="ECO:0007669"/>
    <property type="project" value="InterPro"/>
</dbReference>
<evidence type="ECO:0000313" key="5">
    <source>
        <dbReference type="EMBL" id="CYT90999.1"/>
    </source>
</evidence>
<dbReference type="EMBL" id="FIHM01000061">
    <property type="protein sequence ID" value="CYV61533.1"/>
    <property type="molecule type" value="Genomic_DNA"/>
</dbReference>
<evidence type="ECO:0000313" key="8">
    <source>
        <dbReference type="Proteomes" id="UP000075041"/>
    </source>
</evidence>
<feature type="domain" description="Glycoside hydrolase family 31 TIM barrel" evidence="3">
    <location>
        <begin position="246"/>
        <end position="580"/>
    </location>
</feature>
<organism evidence="5 8">
    <name type="scientific">Streptococcus suis</name>
    <dbReference type="NCBI Taxonomy" id="1307"/>
    <lineage>
        <taxon>Bacteria</taxon>
        <taxon>Bacillati</taxon>
        <taxon>Bacillota</taxon>
        <taxon>Bacilli</taxon>
        <taxon>Lactobacillales</taxon>
        <taxon>Streptococcaceae</taxon>
        <taxon>Streptococcus</taxon>
    </lineage>
</organism>
<dbReference type="GO" id="GO:0030246">
    <property type="term" value="F:carbohydrate binding"/>
    <property type="evidence" value="ECO:0007669"/>
    <property type="project" value="InterPro"/>
</dbReference>
<dbReference type="PANTHER" id="PTHR43863:SF2">
    <property type="entry name" value="MALTASE-GLUCOAMYLASE"/>
    <property type="match status" value="1"/>
</dbReference>
<dbReference type="Pfam" id="PF01055">
    <property type="entry name" value="Glyco_hydro_31_2nd"/>
    <property type="match status" value="1"/>
</dbReference>
<sequence length="691" mass="80536">MVGMEDIHFIDGGWEYSDENLQLRVLFYETNLIYVSCSPINVALTREKSLERLSVPPYIEHFFQNGILHSKNGQIQVEFDGWHLTFYDGEKRLLEEYLRKLSPVRRMIGEEYGNVNIQEQRSSALNILPREFISLSEENYHAYARFEADPSEKIIGLGAYQDSLWNKNGGDYELAQRNSQNALPFYISDKGYGFIWHSSAIGRVTLGNNRYTWESQETKEIHYTIFCSDSPKGVLQTLTSFTGRAPMMDQRFLGLWQSKLRYQTTQEVNEVFTGYKFRNLPLSVIVIDYFHWTEEGDYCFDQTYWRGIERLATNCREAGVELMISVWPTVSKESRHFKWFNSENLLIQNNTRTKKSVALFNGSYLLDLSRSWMRIILKYLLLKNYRRKGIQLFWADQAEPELDSYHHNRYSISGINFASCANRYSLWYLEAIPKYIINDKKIIFPTLIRNVWFGSQEQGALAWSGDIEGSFESLREQIRIGLSMGICGQSWWTTDIGGFHEYKNDANYFRELLIRWFQFATFTPILRMHGDRQPHTPSIGKSGGGIRTSGASNEIWSFGEKVEQILTKFLHIREILLPYLTVIYTECHLTGLPLMRPLFLEFPSEPGSWEISDFYMFGSDLLVCPVTDENCKFLRVYLPRGYEWVHLFTKEIFIGGMWYDIGVSLENIPVFRKSTSSFLMGIEDKISKIGG</sequence>
<reference evidence="7 8" key="1">
    <citation type="submission" date="2016-02" db="EMBL/GenBank/DDBJ databases">
        <authorList>
            <consortium name="Pathogen Informatics"/>
        </authorList>
    </citation>
    <scope>NUCLEOTIDE SEQUENCE [LARGE SCALE GENOMIC DNA]</scope>
    <source>
        <strain evidence="5 8">LOLA-SS005</strain>
        <strain evidence="6 7">LSS64</strain>
    </source>
</reference>
<feature type="domain" description="Glycosyl hydrolase family 31 C-terminal" evidence="4">
    <location>
        <begin position="591"/>
        <end position="673"/>
    </location>
</feature>
<dbReference type="SUPFAM" id="SSF51445">
    <property type="entry name" value="(Trans)glycosidases"/>
    <property type="match status" value="1"/>
</dbReference>